<keyword evidence="3" id="KW-1185">Reference proteome</keyword>
<keyword evidence="1" id="KW-0378">Hydrolase</keyword>
<dbReference type="OrthoDB" id="9808013at2"/>
<dbReference type="Gene3D" id="3.75.10.10">
    <property type="entry name" value="L-arginine/glycine Amidinotransferase, Chain A"/>
    <property type="match status" value="1"/>
</dbReference>
<dbReference type="Pfam" id="PF04371">
    <property type="entry name" value="PAD_porph"/>
    <property type="match status" value="1"/>
</dbReference>
<protein>
    <submittedName>
        <fullName evidence="2">Agmatine deiminase family protein</fullName>
    </submittedName>
</protein>
<dbReference type="PANTHER" id="PTHR31377">
    <property type="entry name" value="AGMATINE DEIMINASE-RELATED"/>
    <property type="match status" value="1"/>
</dbReference>
<evidence type="ECO:0000256" key="1">
    <source>
        <dbReference type="ARBA" id="ARBA00022801"/>
    </source>
</evidence>
<dbReference type="GO" id="GO:0004668">
    <property type="term" value="F:protein-arginine deiminase activity"/>
    <property type="evidence" value="ECO:0007669"/>
    <property type="project" value="InterPro"/>
</dbReference>
<evidence type="ECO:0000313" key="3">
    <source>
        <dbReference type="Proteomes" id="UP000293568"/>
    </source>
</evidence>
<reference evidence="2 3" key="1">
    <citation type="submission" date="2019-01" db="EMBL/GenBank/DDBJ databases">
        <title>Genome sequencing of strain FW100M-2.</title>
        <authorList>
            <person name="Heo J."/>
            <person name="Kim S.-J."/>
            <person name="Kim J.-S."/>
            <person name="Hong S.-B."/>
            <person name="Kwon S.-W."/>
        </authorList>
    </citation>
    <scope>NUCLEOTIDE SEQUENCE [LARGE SCALE GENOMIC DNA]</scope>
    <source>
        <strain evidence="2 3">FW100M-2</strain>
    </source>
</reference>
<proteinExistence type="predicted"/>
<dbReference type="KEGG" id="pprt:ET464_15730"/>
<dbReference type="AlphaFoldDB" id="A0A4P6EXT3"/>
<dbReference type="InterPro" id="IPR007466">
    <property type="entry name" value="Peptidyl-Arg-deiminase_porph"/>
</dbReference>
<dbReference type="GO" id="GO:0047632">
    <property type="term" value="F:agmatine deiminase activity"/>
    <property type="evidence" value="ECO:0007669"/>
    <property type="project" value="TreeGrafter"/>
</dbReference>
<organism evidence="2 3">
    <name type="scientific">Paenibacillus protaetiae</name>
    <dbReference type="NCBI Taxonomy" id="2509456"/>
    <lineage>
        <taxon>Bacteria</taxon>
        <taxon>Bacillati</taxon>
        <taxon>Bacillota</taxon>
        <taxon>Bacilli</taxon>
        <taxon>Bacillales</taxon>
        <taxon>Paenibacillaceae</taxon>
        <taxon>Paenibacillus</taxon>
    </lineage>
</organism>
<dbReference type="PANTHER" id="PTHR31377:SF0">
    <property type="entry name" value="AGMATINE DEIMINASE-RELATED"/>
    <property type="match status" value="1"/>
</dbReference>
<name>A0A4P6EXT3_9BACL</name>
<gene>
    <name evidence="2" type="ORF">ET464_15730</name>
</gene>
<sequence>MYPRDLSYTMPPEWAKHSRSLISWPVQASMVYPDNYETVCRGYEATIRAMAEFEPVAVVANAADREHVSALFADNNRIEVLAIEHNDAWLRDNGPTFVVNSEGDVAGINWKFNAWGGKYSPWDLDDAVAPQILAHYGKRQFDAPLVMEGGSLHVDGEGTLLTTEECLLNPNRNPDLTREQIEELLKQYLHIDKVIWLNLGLSGDETDGHVDNVACFAAPGKVIMQVCSDPSDDNYAITQENLRRLSEATDAKGRKIEVIAIEQPPYRSYEGSRLTLSYLNFYFVNGGIILPVFGGDAEETDRKAVQALQQAFPDRQIRTVDGMAVIPEGGNVHCTTQQMP</sequence>
<dbReference type="GO" id="GO:0009446">
    <property type="term" value="P:putrescine biosynthetic process"/>
    <property type="evidence" value="ECO:0007669"/>
    <property type="project" value="InterPro"/>
</dbReference>
<accession>A0A4P6EXT3</accession>
<dbReference type="EMBL" id="CP035492">
    <property type="protein sequence ID" value="QAY67616.1"/>
    <property type="molecule type" value="Genomic_DNA"/>
</dbReference>
<evidence type="ECO:0000313" key="2">
    <source>
        <dbReference type="EMBL" id="QAY67616.1"/>
    </source>
</evidence>
<dbReference type="SUPFAM" id="SSF55909">
    <property type="entry name" value="Pentein"/>
    <property type="match status" value="1"/>
</dbReference>
<dbReference type="RefSeq" id="WP_129442479.1">
    <property type="nucleotide sequence ID" value="NZ_CP035492.1"/>
</dbReference>
<dbReference type="Proteomes" id="UP000293568">
    <property type="component" value="Chromosome"/>
</dbReference>